<dbReference type="AlphaFoldDB" id="A0A0D7X8H7"/>
<name>A0A0D7X8H7_9BACL</name>
<comment type="caution">
    <text evidence="1">The sequence shown here is derived from an EMBL/GenBank/DDBJ whole genome shotgun (WGS) entry which is preliminary data.</text>
</comment>
<dbReference type="OrthoDB" id="2628367at2"/>
<sequence length="66" mass="7574">MYAANPIEALSVYFLESVDIHLYWEWAGVGGSCEKAIQYKQEEPEMPLIQAIEKAEDEVDRYVSGY</sequence>
<dbReference type="EMBL" id="JTHP01000009">
    <property type="protein sequence ID" value="KJD46372.1"/>
    <property type="molecule type" value="Genomic_DNA"/>
</dbReference>
<keyword evidence="2" id="KW-1185">Reference proteome</keyword>
<dbReference type="Proteomes" id="UP000032534">
    <property type="component" value="Unassembled WGS sequence"/>
</dbReference>
<dbReference type="PATRIC" id="fig|159743.3.peg.1594"/>
<proteinExistence type="predicted"/>
<reference evidence="1 2" key="1">
    <citation type="submission" date="2014-11" db="EMBL/GenBank/DDBJ databases">
        <title>Draft Genome Sequences of Paenibacillus polymyxa NRRL B-30509 and Paenibacillus terrae NRRL B-30644, Strains from a Poultry Environment that Produce Tridecaptin A and Paenicidins.</title>
        <authorList>
            <person name="van Belkum M.J."/>
            <person name="Lohans C.T."/>
            <person name="Vederas J.C."/>
        </authorList>
    </citation>
    <scope>NUCLEOTIDE SEQUENCE [LARGE SCALE GENOMIC DNA]</scope>
    <source>
        <strain evidence="1 2">NRRL B-30644</strain>
    </source>
</reference>
<accession>A0A0D7X8H7</accession>
<protein>
    <submittedName>
        <fullName evidence="1">Uncharacterized protein</fullName>
    </submittedName>
</protein>
<gene>
    <name evidence="1" type="ORF">QD47_07270</name>
</gene>
<evidence type="ECO:0000313" key="1">
    <source>
        <dbReference type="EMBL" id="KJD46372.1"/>
    </source>
</evidence>
<organism evidence="1 2">
    <name type="scientific">Paenibacillus terrae</name>
    <dbReference type="NCBI Taxonomy" id="159743"/>
    <lineage>
        <taxon>Bacteria</taxon>
        <taxon>Bacillati</taxon>
        <taxon>Bacillota</taxon>
        <taxon>Bacilli</taxon>
        <taxon>Bacillales</taxon>
        <taxon>Paenibacillaceae</taxon>
        <taxon>Paenibacillus</taxon>
    </lineage>
</organism>
<evidence type="ECO:0000313" key="2">
    <source>
        <dbReference type="Proteomes" id="UP000032534"/>
    </source>
</evidence>